<accession>U4L205</accession>
<reference evidence="2 3" key="1">
    <citation type="journal article" date="2013" name="PLoS Genet.">
        <title>The genome and development-dependent transcriptomes of Pyronema confluens: a window into fungal evolution.</title>
        <authorList>
            <person name="Traeger S."/>
            <person name="Altegoer F."/>
            <person name="Freitag M."/>
            <person name="Gabaldon T."/>
            <person name="Kempken F."/>
            <person name="Kumar A."/>
            <person name="Marcet-Houben M."/>
            <person name="Poggeler S."/>
            <person name="Stajich J.E."/>
            <person name="Nowrousian M."/>
        </authorList>
    </citation>
    <scope>NUCLEOTIDE SEQUENCE [LARGE SCALE GENOMIC DNA]</scope>
    <source>
        <strain evidence="3">CBS 100304</strain>
        <tissue evidence="2">Vegetative mycelium</tissue>
    </source>
</reference>
<organism evidence="2 3">
    <name type="scientific">Pyronema omphalodes (strain CBS 100304)</name>
    <name type="common">Pyronema confluens</name>
    <dbReference type="NCBI Taxonomy" id="1076935"/>
    <lineage>
        <taxon>Eukaryota</taxon>
        <taxon>Fungi</taxon>
        <taxon>Dikarya</taxon>
        <taxon>Ascomycota</taxon>
        <taxon>Pezizomycotina</taxon>
        <taxon>Pezizomycetes</taxon>
        <taxon>Pezizales</taxon>
        <taxon>Pyronemataceae</taxon>
        <taxon>Pyronema</taxon>
    </lineage>
</organism>
<dbReference type="AlphaFoldDB" id="U4L205"/>
<gene>
    <name evidence="2" type="ORF">PCON_05875</name>
</gene>
<feature type="compositionally biased region" description="Basic and acidic residues" evidence="1">
    <location>
        <begin position="152"/>
        <end position="178"/>
    </location>
</feature>
<evidence type="ECO:0000313" key="3">
    <source>
        <dbReference type="Proteomes" id="UP000018144"/>
    </source>
</evidence>
<dbReference type="Proteomes" id="UP000018144">
    <property type="component" value="Unassembled WGS sequence"/>
</dbReference>
<protein>
    <submittedName>
        <fullName evidence="2">Uncharacterized protein</fullName>
    </submittedName>
</protein>
<evidence type="ECO:0000256" key="1">
    <source>
        <dbReference type="SAM" id="MobiDB-lite"/>
    </source>
</evidence>
<feature type="region of interest" description="Disordered" evidence="1">
    <location>
        <begin position="1"/>
        <end position="28"/>
    </location>
</feature>
<name>U4L205_PYROM</name>
<dbReference type="EMBL" id="HF935285">
    <property type="protein sequence ID" value="CCX06288.1"/>
    <property type="molecule type" value="Genomic_DNA"/>
</dbReference>
<feature type="region of interest" description="Disordered" evidence="1">
    <location>
        <begin position="79"/>
        <end position="101"/>
    </location>
</feature>
<proteinExistence type="predicted"/>
<sequence>MTANSTNTASNSTNTAPNSANIPANPAAPAVDDQTYWARIEDKLSRLDERIHRIAISNVRTRTEMHNLKNAINDKKAHEKALENAQKGSAETPDVAEDDDHPKPVFAEVACYKERLWTQCEDEVKRISVENAQLKAEVVGLRNENEALKEELKDIKKGGDTKKEKNNKEEAATKPTSDKKKKKKPLLDAEGKPIFRVQIMTRHPPRR</sequence>
<feature type="region of interest" description="Disordered" evidence="1">
    <location>
        <begin position="152"/>
        <end position="207"/>
    </location>
</feature>
<evidence type="ECO:0000313" key="2">
    <source>
        <dbReference type="EMBL" id="CCX06288.1"/>
    </source>
</evidence>
<keyword evidence="3" id="KW-1185">Reference proteome</keyword>